<protein>
    <submittedName>
        <fullName evidence="1">Uncharacterized protein</fullName>
    </submittedName>
</protein>
<dbReference type="Proteomes" id="UP001066276">
    <property type="component" value="Chromosome 7"/>
</dbReference>
<reference evidence="1" key="1">
    <citation type="journal article" date="2022" name="bioRxiv">
        <title>Sequencing and chromosome-scale assembly of the giantPleurodeles waltlgenome.</title>
        <authorList>
            <person name="Brown T."/>
            <person name="Elewa A."/>
            <person name="Iarovenko S."/>
            <person name="Subramanian E."/>
            <person name="Araus A.J."/>
            <person name="Petzold A."/>
            <person name="Susuki M."/>
            <person name="Suzuki K.-i.T."/>
            <person name="Hayashi T."/>
            <person name="Toyoda A."/>
            <person name="Oliveira C."/>
            <person name="Osipova E."/>
            <person name="Leigh N.D."/>
            <person name="Simon A."/>
            <person name="Yun M.H."/>
        </authorList>
    </citation>
    <scope>NUCLEOTIDE SEQUENCE</scope>
    <source>
        <strain evidence="1">20211129_DDA</strain>
        <tissue evidence="1">Liver</tissue>
    </source>
</reference>
<name>A0AAV7PRY6_PLEWA</name>
<proteinExistence type="predicted"/>
<keyword evidence="2" id="KW-1185">Reference proteome</keyword>
<organism evidence="1 2">
    <name type="scientific">Pleurodeles waltl</name>
    <name type="common">Iberian ribbed newt</name>
    <dbReference type="NCBI Taxonomy" id="8319"/>
    <lineage>
        <taxon>Eukaryota</taxon>
        <taxon>Metazoa</taxon>
        <taxon>Chordata</taxon>
        <taxon>Craniata</taxon>
        <taxon>Vertebrata</taxon>
        <taxon>Euteleostomi</taxon>
        <taxon>Amphibia</taxon>
        <taxon>Batrachia</taxon>
        <taxon>Caudata</taxon>
        <taxon>Salamandroidea</taxon>
        <taxon>Salamandridae</taxon>
        <taxon>Pleurodelinae</taxon>
        <taxon>Pleurodeles</taxon>
    </lineage>
</organism>
<evidence type="ECO:0000313" key="1">
    <source>
        <dbReference type="EMBL" id="KAJ1131003.1"/>
    </source>
</evidence>
<comment type="caution">
    <text evidence="1">The sequence shown here is derived from an EMBL/GenBank/DDBJ whole genome shotgun (WGS) entry which is preliminary data.</text>
</comment>
<accession>A0AAV7PRY6</accession>
<gene>
    <name evidence="1" type="ORF">NDU88_009346</name>
</gene>
<dbReference type="EMBL" id="JANPWB010000011">
    <property type="protein sequence ID" value="KAJ1131003.1"/>
    <property type="molecule type" value="Genomic_DNA"/>
</dbReference>
<sequence>MAESATTLLPPTFSLEAADATLLQSTLRHGTYQEVSTKGYITRDCVKRENNESSRQPTKRHVNIFFKSDCTKIKDIVFVTKDNIRKTQNPPRSDRHKKKASAADCTKRAITSQKWRITREHLRQTHRPPETVYHGLLDLHRDRQVCATLVLHSYYLPPWSPSVHFMHLPQPATAGIVSPSCRLAFLILRSAQI</sequence>
<evidence type="ECO:0000313" key="2">
    <source>
        <dbReference type="Proteomes" id="UP001066276"/>
    </source>
</evidence>
<dbReference type="AlphaFoldDB" id="A0AAV7PRY6"/>